<proteinExistence type="predicted"/>
<name>A0A4P2PSZ9_SORCE</name>
<feature type="domain" description="AraC effector-binding" evidence="1">
    <location>
        <begin position="21"/>
        <end position="174"/>
    </location>
</feature>
<dbReference type="PANTHER" id="PTHR40055">
    <property type="entry name" value="TRANSCRIPTIONAL REGULATOR YGIV-RELATED"/>
    <property type="match status" value="1"/>
</dbReference>
<dbReference type="InterPro" id="IPR029442">
    <property type="entry name" value="GyrI-like"/>
</dbReference>
<dbReference type="PANTHER" id="PTHR40055:SF1">
    <property type="entry name" value="TRANSCRIPTIONAL REGULATOR YGIV-RELATED"/>
    <property type="match status" value="1"/>
</dbReference>
<dbReference type="Proteomes" id="UP000295781">
    <property type="component" value="Chromosome"/>
</dbReference>
<dbReference type="RefSeq" id="WP_242515756.1">
    <property type="nucleotide sequence ID" value="NZ_CP012670.1"/>
</dbReference>
<dbReference type="SUPFAM" id="SSF55136">
    <property type="entry name" value="Probable bacterial effector-binding domain"/>
    <property type="match status" value="1"/>
</dbReference>
<dbReference type="InterPro" id="IPR010499">
    <property type="entry name" value="AraC_E-bd"/>
</dbReference>
<dbReference type="SMART" id="SM00871">
    <property type="entry name" value="AraC_E_bind"/>
    <property type="match status" value="1"/>
</dbReference>
<evidence type="ECO:0000313" key="2">
    <source>
        <dbReference type="EMBL" id="AUX19658.1"/>
    </source>
</evidence>
<dbReference type="EMBL" id="CP012670">
    <property type="protein sequence ID" value="AUX19658.1"/>
    <property type="molecule type" value="Genomic_DNA"/>
</dbReference>
<protein>
    <recommendedName>
        <fullName evidence="1">AraC effector-binding domain-containing protein</fullName>
    </recommendedName>
</protein>
<evidence type="ECO:0000259" key="1">
    <source>
        <dbReference type="SMART" id="SM00871"/>
    </source>
</evidence>
<dbReference type="Gene3D" id="3.20.80.10">
    <property type="entry name" value="Regulatory factor, effector binding domain"/>
    <property type="match status" value="1"/>
</dbReference>
<dbReference type="AlphaFoldDB" id="A0A4P2PSZ9"/>
<evidence type="ECO:0000313" key="3">
    <source>
        <dbReference type="Proteomes" id="UP000295781"/>
    </source>
</evidence>
<dbReference type="Pfam" id="PF06445">
    <property type="entry name" value="GyrI-like"/>
    <property type="match status" value="1"/>
</dbReference>
<sequence length="174" mass="19514">MSRPPGGAAPDPDLTVDRLSEDVTIVVFEETRVAAIEHRGDPKLTGNSVRKFIEWRKQNDLPPRVSATFNILYDNPDEVPPEDYRLDICAAIHRGVAENPFGVVEKTIPGGRCAVLRHIGSHDTLGEAVRFLYATWLPASGEELRDFPLYIQRISFFPDVPEHEAVIDIFLPLQ</sequence>
<dbReference type="InterPro" id="IPR011256">
    <property type="entry name" value="Reg_factor_effector_dom_sf"/>
</dbReference>
<gene>
    <name evidence="2" type="ORF">SOCEGT47_001100</name>
</gene>
<reference evidence="2 3" key="1">
    <citation type="submission" date="2015-09" db="EMBL/GenBank/DDBJ databases">
        <title>Sorangium comparison.</title>
        <authorList>
            <person name="Zaburannyi N."/>
            <person name="Bunk B."/>
            <person name="Overmann J."/>
            <person name="Mueller R."/>
        </authorList>
    </citation>
    <scope>NUCLEOTIDE SEQUENCE [LARGE SCALE GENOMIC DNA]</scope>
    <source>
        <strain evidence="2 3">So ceGT47</strain>
    </source>
</reference>
<dbReference type="InterPro" id="IPR050908">
    <property type="entry name" value="SmbC-like"/>
</dbReference>
<accession>A0A4P2PSZ9</accession>
<organism evidence="2 3">
    <name type="scientific">Sorangium cellulosum</name>
    <name type="common">Polyangium cellulosum</name>
    <dbReference type="NCBI Taxonomy" id="56"/>
    <lineage>
        <taxon>Bacteria</taxon>
        <taxon>Pseudomonadati</taxon>
        <taxon>Myxococcota</taxon>
        <taxon>Polyangia</taxon>
        <taxon>Polyangiales</taxon>
        <taxon>Polyangiaceae</taxon>
        <taxon>Sorangium</taxon>
    </lineage>
</organism>